<dbReference type="InterPro" id="IPR044946">
    <property type="entry name" value="Restrct_endonuc_typeI_TRD_sf"/>
</dbReference>
<dbReference type="RefSeq" id="WP_104072883.1">
    <property type="nucleotide sequence ID" value="NZ_PRDS01000016.1"/>
</dbReference>
<keyword evidence="2" id="KW-0238">DNA-binding</keyword>
<keyword evidence="4" id="KW-1185">Reference proteome</keyword>
<evidence type="ECO:0000256" key="1">
    <source>
        <dbReference type="ARBA" id="ARBA00022747"/>
    </source>
</evidence>
<proteinExistence type="predicted"/>
<dbReference type="PANTHER" id="PTHR43140:SF1">
    <property type="entry name" value="TYPE I RESTRICTION ENZYME ECOKI SPECIFICITY SUBUNIT"/>
    <property type="match status" value="1"/>
</dbReference>
<dbReference type="PANTHER" id="PTHR43140">
    <property type="entry name" value="TYPE-1 RESTRICTION ENZYME ECOKI SPECIFICITY PROTEIN"/>
    <property type="match status" value="1"/>
</dbReference>
<comment type="caution">
    <text evidence="3">The sequence shown here is derived from an EMBL/GenBank/DDBJ whole genome shotgun (WGS) entry which is preliminary data.</text>
</comment>
<gene>
    <name evidence="3" type="ORF">LV82_02915</name>
</gene>
<evidence type="ECO:0000313" key="3">
    <source>
        <dbReference type="EMBL" id="PPB79404.1"/>
    </source>
</evidence>
<dbReference type="EMBL" id="PRDS01000016">
    <property type="protein sequence ID" value="PPB79404.1"/>
    <property type="molecule type" value="Genomic_DNA"/>
</dbReference>
<keyword evidence="1" id="KW-0680">Restriction system</keyword>
<accession>A0A2S5JD29</accession>
<organism evidence="3 4">
    <name type="scientific">Albidovulum inexpectatum</name>
    <dbReference type="NCBI Taxonomy" id="196587"/>
    <lineage>
        <taxon>Bacteria</taxon>
        <taxon>Pseudomonadati</taxon>
        <taxon>Pseudomonadota</taxon>
        <taxon>Alphaproteobacteria</taxon>
        <taxon>Rhodobacterales</taxon>
        <taxon>Paracoccaceae</taxon>
        <taxon>Albidovulum</taxon>
    </lineage>
</organism>
<dbReference type="SUPFAM" id="SSF116734">
    <property type="entry name" value="DNA methylase specificity domain"/>
    <property type="match status" value="2"/>
</dbReference>
<reference evidence="3 4" key="1">
    <citation type="submission" date="2018-01" db="EMBL/GenBank/DDBJ databases">
        <title>Genomic Encyclopedia of Archaeal and Bacterial Type Strains, Phase II (KMG-II): from individual species to whole genera.</title>
        <authorList>
            <person name="Goeker M."/>
        </authorList>
    </citation>
    <scope>NUCLEOTIDE SEQUENCE [LARGE SCALE GENOMIC DNA]</scope>
    <source>
        <strain evidence="3 4">DSM 12048</strain>
    </source>
</reference>
<dbReference type="GO" id="GO:0009307">
    <property type="term" value="P:DNA restriction-modification system"/>
    <property type="evidence" value="ECO:0007669"/>
    <property type="project" value="UniProtKB-KW"/>
</dbReference>
<dbReference type="Gene3D" id="3.90.220.20">
    <property type="entry name" value="DNA methylase specificity domains"/>
    <property type="match status" value="2"/>
</dbReference>
<dbReference type="Proteomes" id="UP000239736">
    <property type="component" value="Unassembled WGS sequence"/>
</dbReference>
<dbReference type="OrthoDB" id="512700at2"/>
<dbReference type="InterPro" id="IPR051212">
    <property type="entry name" value="Type-I_RE_S_subunit"/>
</dbReference>
<sequence>MSIAATLEETRVYPPLPPEWPIVRLRHAFNFNKGLTITKENLQDDGIPCVNYGEIHSKYGFEVDPDQHPLKCVDVSYLKGNQSSLLRRGDFVFADTSEDIEGSGNFTHYNSDRQAFAGYHTLIARPKVEMNTRFMAYLFDSASFRAQVRSAVKGVKVFSISQAVLKPTFIWLPPKAEQRAISRFLDGACARVDEAVRIRQAQIALLRERRQILIQTAVTRGLTPDAPMKDSGIDWIGQIPAHWEVRRNFALFREMKVPGQPDLPVLSVSIHSGVSNEELSEEENIRSVVKIEDRTSYKEVKPGDIAYNMMRAWQGGIGAVSVHGMVSPAYVVARPNPELAANYFELLYRCPAFIRQMDAGSKGITDFRKRLYWDDFKNLVTLVPPFDEQVEIIEHVAETSKRIEAAISLKEQQIAALREFKASLIDAAVTGKIRVTEPAAGRAGARPDTVLSAQA</sequence>
<evidence type="ECO:0000313" key="4">
    <source>
        <dbReference type="Proteomes" id="UP000239736"/>
    </source>
</evidence>
<dbReference type="AlphaFoldDB" id="A0A2S5JD29"/>
<dbReference type="Gene3D" id="1.10.287.1120">
    <property type="entry name" value="Bipartite methylase S protein"/>
    <property type="match status" value="1"/>
</dbReference>
<name>A0A2S5JD29_9RHOB</name>
<dbReference type="GO" id="GO:0003677">
    <property type="term" value="F:DNA binding"/>
    <property type="evidence" value="ECO:0007669"/>
    <property type="project" value="UniProtKB-KW"/>
</dbReference>
<protein>
    <submittedName>
        <fullName evidence="3">Type I restriction enzyme S subunit</fullName>
    </submittedName>
</protein>
<evidence type="ECO:0000256" key="2">
    <source>
        <dbReference type="ARBA" id="ARBA00023125"/>
    </source>
</evidence>